<evidence type="ECO:0000313" key="2">
    <source>
        <dbReference type="Proteomes" id="UP000670092"/>
    </source>
</evidence>
<dbReference type="Proteomes" id="UP000670092">
    <property type="component" value="Unassembled WGS sequence"/>
</dbReference>
<comment type="caution">
    <text evidence="1">The sequence shown here is derived from an EMBL/GenBank/DDBJ whole genome shotgun (WGS) entry which is preliminary data.</text>
</comment>
<protein>
    <submittedName>
        <fullName evidence="1">Uncharacterized protein</fullName>
    </submittedName>
</protein>
<dbReference type="EMBL" id="JAEVHI010000001">
    <property type="protein sequence ID" value="KAG5303224.1"/>
    <property type="molecule type" value="Genomic_DNA"/>
</dbReference>
<organism evidence="1 2">
    <name type="scientific">Ajellomyces capsulatus</name>
    <name type="common">Darling's disease fungus</name>
    <name type="synonym">Histoplasma capsulatum</name>
    <dbReference type="NCBI Taxonomy" id="5037"/>
    <lineage>
        <taxon>Eukaryota</taxon>
        <taxon>Fungi</taxon>
        <taxon>Dikarya</taxon>
        <taxon>Ascomycota</taxon>
        <taxon>Pezizomycotina</taxon>
        <taxon>Eurotiomycetes</taxon>
        <taxon>Eurotiomycetidae</taxon>
        <taxon>Onygenales</taxon>
        <taxon>Ajellomycetaceae</taxon>
        <taxon>Histoplasma</taxon>
    </lineage>
</organism>
<dbReference type="VEuPathDB" id="FungiDB:I7I52_01155"/>
<sequence length="59" mass="6808">MPTRQHFQEWSLTRGHSKITPPPNPLCCQCGVLISFPFRTVRSIAQRSLREDFEHLAEG</sequence>
<proteinExistence type="predicted"/>
<dbReference type="AlphaFoldDB" id="A0A8H7Z8Y1"/>
<accession>A0A8H7Z8Y1</accession>
<evidence type="ECO:0000313" key="1">
    <source>
        <dbReference type="EMBL" id="KAG5303224.1"/>
    </source>
</evidence>
<gene>
    <name evidence="1" type="ORF">I7I52_01155</name>
</gene>
<reference evidence="1 2" key="1">
    <citation type="submission" date="2021-01" db="EMBL/GenBank/DDBJ databases">
        <title>Chromosome-level genome assembly of a human fungal pathogen reveals clustering of transcriptionally co-regulated genes.</title>
        <authorList>
            <person name="Voorhies M."/>
            <person name="Cohen S."/>
            <person name="Shea T.P."/>
            <person name="Petrus S."/>
            <person name="Munoz J.F."/>
            <person name="Poplawski S."/>
            <person name="Goldman W.E."/>
            <person name="Michael T."/>
            <person name="Cuomo C.A."/>
            <person name="Sil A."/>
            <person name="Beyhan S."/>
        </authorList>
    </citation>
    <scope>NUCLEOTIDE SEQUENCE [LARGE SCALE GENOMIC DNA]</scope>
    <source>
        <strain evidence="1 2">G184AR</strain>
    </source>
</reference>
<name>A0A8H7Z8Y1_AJECA</name>